<evidence type="ECO:0000313" key="8">
    <source>
        <dbReference type="Proteomes" id="UP001141259"/>
    </source>
</evidence>
<evidence type="ECO:0000259" key="6">
    <source>
        <dbReference type="Pfam" id="PF01494"/>
    </source>
</evidence>
<feature type="binding site" evidence="5">
    <location>
        <position position="41"/>
    </location>
    <ligand>
        <name>NADPH</name>
        <dbReference type="ChEBI" id="CHEBI:57783"/>
    </ligand>
</feature>
<keyword evidence="8" id="KW-1185">Reference proteome</keyword>
<dbReference type="SUPFAM" id="SSF51905">
    <property type="entry name" value="FAD/NAD(P)-binding domain"/>
    <property type="match status" value="1"/>
</dbReference>
<dbReference type="RefSeq" id="WP_259620884.1">
    <property type="nucleotide sequence ID" value="NZ_JANYMP010000001.1"/>
</dbReference>
<dbReference type="Pfam" id="PF01494">
    <property type="entry name" value="FAD_binding_3"/>
    <property type="match status" value="2"/>
</dbReference>
<evidence type="ECO:0000256" key="1">
    <source>
        <dbReference type="ARBA" id="ARBA00022630"/>
    </source>
</evidence>
<reference evidence="7" key="1">
    <citation type="submission" date="2022-08" db="EMBL/GenBank/DDBJ databases">
        <authorList>
            <person name="Tistechok S."/>
            <person name="Samborskyy M."/>
            <person name="Roman I."/>
        </authorList>
    </citation>
    <scope>NUCLEOTIDE SEQUENCE</scope>
    <source>
        <strain evidence="7">DSM 103496</strain>
    </source>
</reference>
<comment type="catalytic activity">
    <reaction evidence="5">
        <text>a tetracycline + NADPH + O2 + H(+) = an 11a-hydroxytetracycline + NADP(+) + H2O</text>
        <dbReference type="Rhea" id="RHEA:61444"/>
        <dbReference type="ChEBI" id="CHEBI:15377"/>
        <dbReference type="ChEBI" id="CHEBI:15378"/>
        <dbReference type="ChEBI" id="CHEBI:15379"/>
        <dbReference type="ChEBI" id="CHEBI:57783"/>
        <dbReference type="ChEBI" id="CHEBI:58349"/>
        <dbReference type="ChEBI" id="CHEBI:144644"/>
        <dbReference type="ChEBI" id="CHEBI:144645"/>
    </reaction>
</comment>
<name>A0A9X2ZYY7_9PSEU</name>
<dbReference type="PANTHER" id="PTHR46972">
    <property type="entry name" value="MONOOXYGENASE ASQM-RELATED"/>
    <property type="match status" value="1"/>
</dbReference>
<keyword evidence="2 5" id="KW-0274">FAD</keyword>
<comment type="similarity">
    <text evidence="5">Belongs to the aromatic-ring hydroxylase family. TetX subfamily.</text>
</comment>
<dbReference type="EC" id="1.14.13.-" evidence="5"/>
<proteinExistence type="inferred from homology"/>
<feature type="binding site" evidence="5">
    <location>
        <position position="300"/>
    </location>
    <ligand>
        <name>FAD</name>
        <dbReference type="ChEBI" id="CHEBI:57692"/>
    </ligand>
</feature>
<dbReference type="PANTHER" id="PTHR46972:SF1">
    <property type="entry name" value="FAD DEPENDENT OXIDOREDUCTASE DOMAIN-CONTAINING PROTEIN"/>
    <property type="match status" value="1"/>
</dbReference>
<dbReference type="InterPro" id="IPR036188">
    <property type="entry name" value="FAD/NAD-bd_sf"/>
</dbReference>
<organism evidence="7 8">
    <name type="scientific">Umezawaea endophytica</name>
    <dbReference type="NCBI Taxonomy" id="1654476"/>
    <lineage>
        <taxon>Bacteria</taxon>
        <taxon>Bacillati</taxon>
        <taxon>Actinomycetota</taxon>
        <taxon>Actinomycetes</taxon>
        <taxon>Pseudonocardiales</taxon>
        <taxon>Pseudonocardiaceae</taxon>
        <taxon>Umezawaea</taxon>
    </lineage>
</organism>
<dbReference type="Proteomes" id="UP001141259">
    <property type="component" value="Unassembled WGS sequence"/>
</dbReference>
<comment type="caution">
    <text evidence="7">The sequence shown here is derived from an EMBL/GenBank/DDBJ whole genome shotgun (WGS) entry which is preliminary data.</text>
</comment>
<keyword evidence="1 5" id="KW-0285">Flavoprotein</keyword>
<evidence type="ECO:0000256" key="3">
    <source>
        <dbReference type="ARBA" id="ARBA00023002"/>
    </source>
</evidence>
<feature type="domain" description="FAD-binding" evidence="6">
    <location>
        <begin position="295"/>
        <end position="343"/>
    </location>
</feature>
<sequence>MTTPRIAVIGAGPGGLLCARVLQCRGLAVAVYDADTSVDVRDAGGTLDLKADSGQIALEDAGLLEEFRALARPEGQAKTRLDQHGTVLSSFVPEEHDEAATEIDRGQLRALLADHLEAGTVRWGHRLRTATPRGDGVHRLEFANGVTTEVDLLIGADGAWSAVRPLLTDATPRYLGVSFLDARFDDVDDRHPQVAKIVGDGHVFANDGRGRAVIGQRNSNGHVRGYVALRTDLDWSEQAGLDLDDRAAVRRYLRAEFAGWSEDLLPFITDGDGAFVNRPIHALPAPLVWDHRPGVTLLGDAAHLMSPWGGFGVNLAMLDGAELARAVAESTTVDEAVTRYEAVMLPRAGEHAVGANEAMERFFATKEFDPADVPDTEAEHRNSIAAAAEYRRRHPVAAASAPPWTLRFATPGGEKRYSLVLDPTATAGTLDGVPIEDCGLDGGTLRFTARVSAPVRMKVACTATIDGATMSGTAKASIMSIPFTGTRDAVS</sequence>
<protein>
    <recommendedName>
        <fullName evidence="5">Flavin-dependent monooxygenase</fullName>
    </recommendedName>
    <alternativeName>
        <fullName evidence="5">TetX monooxygenase</fullName>
        <shortName evidence="5">TetX</shortName>
        <ecNumber evidence="5">1.14.13.-</ecNumber>
    </alternativeName>
</protein>
<dbReference type="EMBL" id="JANYMP010000001">
    <property type="protein sequence ID" value="MCS7475363.1"/>
    <property type="molecule type" value="Genomic_DNA"/>
</dbReference>
<keyword evidence="5" id="KW-0521">NADP</keyword>
<dbReference type="InterPro" id="IPR043683">
    <property type="entry name" value="TetX_monooxygenase"/>
</dbReference>
<dbReference type="AlphaFoldDB" id="A0A9X2ZYY7"/>
<feature type="binding site" evidence="5">
    <location>
        <position position="48"/>
    </location>
    <ligand>
        <name>FAD</name>
        <dbReference type="ChEBI" id="CHEBI:57692"/>
    </ligand>
</feature>
<dbReference type="GO" id="GO:0046677">
    <property type="term" value="P:response to antibiotic"/>
    <property type="evidence" value="ECO:0007669"/>
    <property type="project" value="InterPro"/>
</dbReference>
<accession>A0A9X2ZYY7</accession>
<keyword evidence="4 5" id="KW-0503">Monooxygenase</keyword>
<comment type="subunit">
    <text evidence="5">Monomer.</text>
</comment>
<dbReference type="GO" id="GO:0004497">
    <property type="term" value="F:monooxygenase activity"/>
    <property type="evidence" value="ECO:0007669"/>
    <property type="project" value="UniProtKB-UniRule"/>
</dbReference>
<comment type="function">
    <text evidence="5">An FAD-requiring monooxygenase active on some tetracycline antibiotic derivatives, which leads to their inactivation. Hydroxylates carbon 11a of tetracycline and some analogs.</text>
</comment>
<evidence type="ECO:0000256" key="2">
    <source>
        <dbReference type="ARBA" id="ARBA00022827"/>
    </source>
</evidence>
<evidence type="ECO:0000256" key="4">
    <source>
        <dbReference type="ARBA" id="ARBA00023033"/>
    </source>
</evidence>
<comment type="domain">
    <text evidence="5">Consists of an N-terminal FAD-binding domain with a Rossman fold and a C-terminal substrate-binding domain.</text>
</comment>
<dbReference type="HAMAP" id="MF_00845">
    <property type="entry name" value="TetX_monooxygenase"/>
    <property type="match status" value="1"/>
</dbReference>
<comment type="subcellular location">
    <subcellularLocation>
        <location evidence="5">Cytoplasm</location>
    </subcellularLocation>
</comment>
<evidence type="ECO:0000256" key="5">
    <source>
        <dbReference type="HAMAP-Rule" id="MF_00845"/>
    </source>
</evidence>
<feature type="domain" description="FAD-binding" evidence="6">
    <location>
        <begin position="6"/>
        <end position="232"/>
    </location>
</feature>
<dbReference type="GO" id="GO:0005737">
    <property type="term" value="C:cytoplasm"/>
    <property type="evidence" value="ECO:0007669"/>
    <property type="project" value="UniProtKB-SubCell"/>
</dbReference>
<dbReference type="InterPro" id="IPR002938">
    <property type="entry name" value="FAD-bd"/>
</dbReference>
<evidence type="ECO:0000313" key="7">
    <source>
        <dbReference type="EMBL" id="MCS7475363.1"/>
    </source>
</evidence>
<dbReference type="Gene3D" id="3.50.50.60">
    <property type="entry name" value="FAD/NAD(P)-binding domain"/>
    <property type="match status" value="1"/>
</dbReference>
<keyword evidence="3 5" id="KW-0560">Oxidoreductase</keyword>
<comment type="cofactor">
    <cofactor evidence="5">
        <name>FAD</name>
        <dbReference type="ChEBI" id="CHEBI:57692"/>
    </cofactor>
</comment>
<keyword evidence="5" id="KW-0963">Cytoplasm</keyword>
<keyword evidence="5" id="KW-0547">Nucleotide-binding</keyword>
<gene>
    <name evidence="7" type="ORF">NZH93_00735</name>
</gene>
<dbReference type="PRINTS" id="PR00420">
    <property type="entry name" value="RNGMNOXGNASE"/>
</dbReference>
<feature type="binding site" evidence="5">
    <location>
        <position position="105"/>
    </location>
    <ligand>
        <name>FAD</name>
        <dbReference type="ChEBI" id="CHEBI:57692"/>
    </ligand>
</feature>
<dbReference type="GO" id="GO:0071949">
    <property type="term" value="F:FAD binding"/>
    <property type="evidence" value="ECO:0007669"/>
    <property type="project" value="InterPro"/>
</dbReference>